<dbReference type="EMBL" id="WKJD01000018">
    <property type="protein sequence ID" value="MRX44639.1"/>
    <property type="molecule type" value="Genomic_DNA"/>
</dbReference>
<comment type="caution">
    <text evidence="2">The sequence shown here is derived from an EMBL/GenBank/DDBJ whole genome shotgun (WGS) entry which is preliminary data.</text>
</comment>
<dbReference type="AlphaFoldDB" id="A0A6L5R3S2"/>
<keyword evidence="1" id="KW-0812">Transmembrane</keyword>
<gene>
    <name evidence="2" type="ORF">GJR97_13000</name>
</gene>
<protein>
    <recommendedName>
        <fullName evidence="4">Pr6Pr family membrane protein</fullName>
    </recommendedName>
</protein>
<feature type="transmembrane region" description="Helical" evidence="1">
    <location>
        <begin position="200"/>
        <end position="221"/>
    </location>
</feature>
<accession>A0A6L5R3S2</accession>
<reference evidence="2 3" key="1">
    <citation type="submission" date="2019-11" db="EMBL/GenBank/DDBJ databases">
        <title>Agromyces kandeliae sp. nov., isolated from mangrove soil.</title>
        <authorList>
            <person name="Wang R."/>
        </authorList>
    </citation>
    <scope>NUCLEOTIDE SEQUENCE [LARGE SCALE GENOMIC DNA]</scope>
    <source>
        <strain evidence="2 3">Q22</strain>
    </source>
</reference>
<dbReference type="RefSeq" id="WP_154347134.1">
    <property type="nucleotide sequence ID" value="NZ_WKJD01000018.1"/>
</dbReference>
<proteinExistence type="predicted"/>
<feature type="transmembrane region" description="Helical" evidence="1">
    <location>
        <begin position="44"/>
        <end position="65"/>
    </location>
</feature>
<organism evidence="2 3">
    <name type="scientific">Agromyces kandeliae</name>
    <dbReference type="NCBI Taxonomy" id="2666141"/>
    <lineage>
        <taxon>Bacteria</taxon>
        <taxon>Bacillati</taxon>
        <taxon>Actinomycetota</taxon>
        <taxon>Actinomycetes</taxon>
        <taxon>Micrococcales</taxon>
        <taxon>Microbacteriaceae</taxon>
        <taxon>Agromyces</taxon>
    </lineage>
</organism>
<evidence type="ECO:0000313" key="3">
    <source>
        <dbReference type="Proteomes" id="UP000476511"/>
    </source>
</evidence>
<evidence type="ECO:0008006" key="4">
    <source>
        <dbReference type="Google" id="ProtNLM"/>
    </source>
</evidence>
<sequence length="264" mass="28570">MRWVWFRVAAAIVAGTGVLAGLLVNVDRAMRDGQDLGLVLANYFSMFTIVSSILSIVVLSVAAHWMRRHPGTSPEPAGIALAIAAVTGPVILLGVVFNVLLRGAPPAIAATDPLWVANLDSWATETLHVVLPAYFVFDLLFASRRRGLRWGSLAVIVSYPLVWTIYTMLRGELVPNPDGSAEWWYPYGFLDPHIAGYGSAFGYIGGILFAFLLLGVAIIGIGRSRERYAATHPGVARLRIGALPGQVVAWFRRLRHRPSGPSAG</sequence>
<feature type="transmembrane region" description="Helical" evidence="1">
    <location>
        <begin position="148"/>
        <end position="169"/>
    </location>
</feature>
<evidence type="ECO:0000256" key="1">
    <source>
        <dbReference type="SAM" id="Phobius"/>
    </source>
</evidence>
<keyword evidence="3" id="KW-1185">Reference proteome</keyword>
<dbReference type="Proteomes" id="UP000476511">
    <property type="component" value="Unassembled WGS sequence"/>
</dbReference>
<dbReference type="InterPro" id="IPR049713">
    <property type="entry name" value="Pr6Pr-like"/>
</dbReference>
<dbReference type="NCBIfam" id="NF038065">
    <property type="entry name" value="Pr6Pr"/>
    <property type="match status" value="1"/>
</dbReference>
<keyword evidence="1" id="KW-0472">Membrane</keyword>
<keyword evidence="1" id="KW-1133">Transmembrane helix</keyword>
<name>A0A6L5R3S2_9MICO</name>
<feature type="transmembrane region" description="Helical" evidence="1">
    <location>
        <begin position="77"/>
        <end position="101"/>
    </location>
</feature>
<evidence type="ECO:0000313" key="2">
    <source>
        <dbReference type="EMBL" id="MRX44639.1"/>
    </source>
</evidence>